<dbReference type="GO" id="GO:0061928">
    <property type="term" value="F:glutathione specific gamma-glutamylcyclotransferase activity"/>
    <property type="evidence" value="ECO:0007669"/>
    <property type="project" value="UniProtKB-EC"/>
</dbReference>
<dbReference type="PANTHER" id="PTHR12192">
    <property type="entry name" value="CATION TRANSPORT PROTEIN CHAC-RELATED"/>
    <property type="match status" value="1"/>
</dbReference>
<dbReference type="Proteomes" id="UP000092666">
    <property type="component" value="Unassembled WGS sequence"/>
</dbReference>
<dbReference type="Gene3D" id="3.10.490.10">
    <property type="entry name" value="Gamma-glutamyl cyclotransferase-like"/>
    <property type="match status" value="1"/>
</dbReference>
<name>A0A1B9GMN1_9TREE</name>
<gene>
    <name evidence="3" type="ORF">I316_05944</name>
</gene>
<evidence type="ECO:0000313" key="4">
    <source>
        <dbReference type="Proteomes" id="UP000092666"/>
    </source>
</evidence>
<sequence>MGKGCLLNLNGAGNGYVKGVVRRFAQSSIDHRGTPEAPGRVVTVIEAKEWHGLEGVSLTNGHILPEDYVWGVAYRIDPDKEDEVRAYMGERFHVYSPYIYLCLTLIGCRSARLTCHFSVGYEPVDQLAKTIKERCGPSGPNKEYLFKLADAVRHLWPHIRDDYLFGLEAAVRAIDTN</sequence>
<evidence type="ECO:0000256" key="2">
    <source>
        <dbReference type="ARBA" id="ARBA00023239"/>
    </source>
</evidence>
<dbReference type="STRING" id="1296120.A0A1B9GMN1"/>
<reference evidence="3 4" key="1">
    <citation type="submission" date="2013-07" db="EMBL/GenBank/DDBJ databases">
        <title>The Genome Sequence of Cryptococcus heveanensis BCC8398.</title>
        <authorList>
            <consortium name="The Broad Institute Genome Sequencing Platform"/>
            <person name="Cuomo C."/>
            <person name="Litvintseva A."/>
            <person name="Chen Y."/>
            <person name="Heitman J."/>
            <person name="Sun S."/>
            <person name="Springer D."/>
            <person name="Dromer F."/>
            <person name="Young S.K."/>
            <person name="Zeng Q."/>
            <person name="Gargeya S."/>
            <person name="Fitzgerald M."/>
            <person name="Abouelleil A."/>
            <person name="Alvarado L."/>
            <person name="Berlin A.M."/>
            <person name="Chapman S.B."/>
            <person name="Dewar J."/>
            <person name="Goldberg J."/>
            <person name="Griggs A."/>
            <person name="Gujja S."/>
            <person name="Hansen M."/>
            <person name="Howarth C."/>
            <person name="Imamovic A."/>
            <person name="Larimer J."/>
            <person name="McCowan C."/>
            <person name="Murphy C."/>
            <person name="Pearson M."/>
            <person name="Priest M."/>
            <person name="Roberts A."/>
            <person name="Saif S."/>
            <person name="Shea T."/>
            <person name="Sykes S."/>
            <person name="Wortman J."/>
            <person name="Nusbaum C."/>
            <person name="Birren B."/>
        </authorList>
    </citation>
    <scope>NUCLEOTIDE SEQUENCE [LARGE SCALE GENOMIC DNA]</scope>
    <source>
        <strain evidence="3 4">BCC8398</strain>
    </source>
</reference>
<dbReference type="Pfam" id="PF04752">
    <property type="entry name" value="ChaC"/>
    <property type="match status" value="1"/>
</dbReference>
<reference evidence="4" key="2">
    <citation type="submission" date="2013-12" db="EMBL/GenBank/DDBJ databases">
        <title>Evolution of pathogenesis and genome organization in the Tremellales.</title>
        <authorList>
            <person name="Cuomo C."/>
            <person name="Litvintseva A."/>
            <person name="Heitman J."/>
            <person name="Chen Y."/>
            <person name="Sun S."/>
            <person name="Springer D."/>
            <person name="Dromer F."/>
            <person name="Young S."/>
            <person name="Zeng Q."/>
            <person name="Chapman S."/>
            <person name="Gujja S."/>
            <person name="Saif S."/>
            <person name="Birren B."/>
        </authorList>
    </citation>
    <scope>NUCLEOTIDE SEQUENCE [LARGE SCALE GENOMIC DNA]</scope>
    <source>
        <strain evidence="4">BCC8398</strain>
    </source>
</reference>
<dbReference type="EC" id="4.3.2.7" evidence="1"/>
<dbReference type="AlphaFoldDB" id="A0A1B9GMN1"/>
<dbReference type="PANTHER" id="PTHR12192:SF2">
    <property type="entry name" value="GLUTATHIONE-SPECIFIC GAMMA-GLUTAMYLCYCLOTRANSFERASE 2"/>
    <property type="match status" value="1"/>
</dbReference>
<organism evidence="3 4">
    <name type="scientific">Kwoniella heveanensis BCC8398</name>
    <dbReference type="NCBI Taxonomy" id="1296120"/>
    <lineage>
        <taxon>Eukaryota</taxon>
        <taxon>Fungi</taxon>
        <taxon>Dikarya</taxon>
        <taxon>Basidiomycota</taxon>
        <taxon>Agaricomycotina</taxon>
        <taxon>Tremellomycetes</taxon>
        <taxon>Tremellales</taxon>
        <taxon>Cryptococcaceae</taxon>
        <taxon>Kwoniella</taxon>
    </lineage>
</organism>
<dbReference type="InterPro" id="IPR006840">
    <property type="entry name" value="ChaC"/>
</dbReference>
<protein>
    <recommendedName>
        <fullName evidence="1">glutathione-specific gamma-glutamylcyclotransferase</fullName>
        <ecNumber evidence="1">4.3.2.7</ecNumber>
    </recommendedName>
</protein>
<evidence type="ECO:0000256" key="1">
    <source>
        <dbReference type="ARBA" id="ARBA00012344"/>
    </source>
</evidence>
<keyword evidence="2" id="KW-0456">Lyase</keyword>
<keyword evidence="4" id="KW-1185">Reference proteome</keyword>
<dbReference type="OrthoDB" id="5894at2759"/>
<dbReference type="EMBL" id="KI669509">
    <property type="protein sequence ID" value="OCF32276.1"/>
    <property type="molecule type" value="Genomic_DNA"/>
</dbReference>
<dbReference type="GO" id="GO:0006751">
    <property type="term" value="P:glutathione catabolic process"/>
    <property type="evidence" value="ECO:0007669"/>
    <property type="project" value="InterPro"/>
</dbReference>
<proteinExistence type="predicted"/>
<dbReference type="GO" id="GO:0005737">
    <property type="term" value="C:cytoplasm"/>
    <property type="evidence" value="ECO:0007669"/>
    <property type="project" value="TreeGrafter"/>
</dbReference>
<evidence type="ECO:0000313" key="3">
    <source>
        <dbReference type="EMBL" id="OCF32276.1"/>
    </source>
</evidence>
<accession>A0A1B9GMN1</accession>